<proteinExistence type="predicted"/>
<protein>
    <submittedName>
        <fullName evidence="1">Uncharacterized protein</fullName>
    </submittedName>
</protein>
<reference evidence="1 2" key="2">
    <citation type="journal article" date="2019" name="G3 (Bethesda)">
        <title>Hybrid Assembly of the Genome of the Entomopathogenic Nematode Steinernema carpocapsae Identifies the X-Chromosome.</title>
        <authorList>
            <person name="Serra L."/>
            <person name="Macchietto M."/>
            <person name="Macias-Munoz A."/>
            <person name="McGill C.J."/>
            <person name="Rodriguez I.M."/>
            <person name="Rodriguez B."/>
            <person name="Murad R."/>
            <person name="Mortazavi A."/>
        </authorList>
    </citation>
    <scope>NUCLEOTIDE SEQUENCE [LARGE SCALE GENOMIC DNA]</scope>
    <source>
        <strain evidence="1 2">ALL</strain>
    </source>
</reference>
<organism evidence="1 2">
    <name type="scientific">Steinernema carpocapsae</name>
    <name type="common">Entomopathogenic nematode</name>
    <dbReference type="NCBI Taxonomy" id="34508"/>
    <lineage>
        <taxon>Eukaryota</taxon>
        <taxon>Metazoa</taxon>
        <taxon>Ecdysozoa</taxon>
        <taxon>Nematoda</taxon>
        <taxon>Chromadorea</taxon>
        <taxon>Rhabditida</taxon>
        <taxon>Tylenchina</taxon>
        <taxon>Panagrolaimomorpha</taxon>
        <taxon>Strongyloidoidea</taxon>
        <taxon>Steinernematidae</taxon>
        <taxon>Steinernema</taxon>
    </lineage>
</organism>
<gene>
    <name evidence="1" type="ORF">L596_010277</name>
</gene>
<reference evidence="1 2" key="1">
    <citation type="journal article" date="2015" name="Genome Biol.">
        <title>Comparative genomics of Steinernema reveals deeply conserved gene regulatory networks.</title>
        <authorList>
            <person name="Dillman A.R."/>
            <person name="Macchietto M."/>
            <person name="Porter C.F."/>
            <person name="Rogers A."/>
            <person name="Williams B."/>
            <person name="Antoshechkin I."/>
            <person name="Lee M.M."/>
            <person name="Goodwin Z."/>
            <person name="Lu X."/>
            <person name="Lewis E.E."/>
            <person name="Goodrich-Blair H."/>
            <person name="Stock S.P."/>
            <person name="Adams B.J."/>
            <person name="Sternberg P.W."/>
            <person name="Mortazavi A."/>
        </authorList>
    </citation>
    <scope>NUCLEOTIDE SEQUENCE [LARGE SCALE GENOMIC DNA]</scope>
    <source>
        <strain evidence="1 2">ALL</strain>
    </source>
</reference>
<sequence>MYIYIYSHPHKAPRLASIGSRLSNAFSGDYVDGSTKAFFKKDEVKTLLRDILKEGRRSRRMQEEMAEKLDSKLREAGKDSKCVVYIIEDVCAKP</sequence>
<evidence type="ECO:0000313" key="1">
    <source>
        <dbReference type="EMBL" id="TKR96228.1"/>
    </source>
</evidence>
<dbReference type="Proteomes" id="UP000298663">
    <property type="component" value="Unassembled WGS sequence"/>
</dbReference>
<dbReference type="EMBL" id="AZBU02000002">
    <property type="protein sequence ID" value="TKR96228.1"/>
    <property type="molecule type" value="Genomic_DNA"/>
</dbReference>
<comment type="caution">
    <text evidence="1">The sequence shown here is derived from an EMBL/GenBank/DDBJ whole genome shotgun (WGS) entry which is preliminary data.</text>
</comment>
<dbReference type="AlphaFoldDB" id="A0A4U5PI32"/>
<name>A0A4U5PI32_STECR</name>
<accession>A0A4U5PI32</accession>
<keyword evidence="2" id="KW-1185">Reference proteome</keyword>
<evidence type="ECO:0000313" key="2">
    <source>
        <dbReference type="Proteomes" id="UP000298663"/>
    </source>
</evidence>